<dbReference type="EMBL" id="OB793241">
    <property type="protein sequence ID" value="CAD7426646.1"/>
    <property type="molecule type" value="Genomic_DNA"/>
</dbReference>
<proteinExistence type="predicted"/>
<name>A0A7R9E3H5_9NEOP</name>
<reference evidence="1" key="1">
    <citation type="submission" date="2020-11" db="EMBL/GenBank/DDBJ databases">
        <authorList>
            <person name="Tran Van P."/>
        </authorList>
    </citation>
    <scope>NUCLEOTIDE SEQUENCE</scope>
</reference>
<gene>
    <name evidence="1" type="ORF">TMSB3V08_LOCUS3522</name>
</gene>
<evidence type="ECO:0000313" key="1">
    <source>
        <dbReference type="EMBL" id="CAD7426646.1"/>
    </source>
</evidence>
<sequence length="89" mass="9545">MPALQQDPTTSKGSVCGPVATSARTTSWETLVKFTGGRSPCFYRLVDKAAVKSFDGGNVYTPLSHLVPRRVSPSLGKSVAYSRNKPPEC</sequence>
<organism evidence="1">
    <name type="scientific">Timema monikensis</name>
    <dbReference type="NCBI Taxonomy" id="170555"/>
    <lineage>
        <taxon>Eukaryota</taxon>
        <taxon>Metazoa</taxon>
        <taxon>Ecdysozoa</taxon>
        <taxon>Arthropoda</taxon>
        <taxon>Hexapoda</taxon>
        <taxon>Insecta</taxon>
        <taxon>Pterygota</taxon>
        <taxon>Neoptera</taxon>
        <taxon>Polyneoptera</taxon>
        <taxon>Phasmatodea</taxon>
        <taxon>Timematodea</taxon>
        <taxon>Timematoidea</taxon>
        <taxon>Timematidae</taxon>
        <taxon>Timema</taxon>
    </lineage>
</organism>
<accession>A0A7R9E3H5</accession>
<protein>
    <submittedName>
        <fullName evidence="1">Uncharacterized protein</fullName>
    </submittedName>
</protein>
<dbReference type="AlphaFoldDB" id="A0A7R9E3H5"/>